<feature type="region of interest" description="Disordered" evidence="2">
    <location>
        <begin position="1"/>
        <end position="42"/>
    </location>
</feature>
<accession>A0A8C4ZG78</accession>
<dbReference type="InterPro" id="IPR051147">
    <property type="entry name" value="CFAP_domain-containing"/>
</dbReference>
<evidence type="ECO:0000256" key="1">
    <source>
        <dbReference type="ARBA" id="ARBA00023054"/>
    </source>
</evidence>
<feature type="region of interest" description="Disordered" evidence="2">
    <location>
        <begin position="270"/>
        <end position="375"/>
    </location>
</feature>
<evidence type="ECO:0000256" key="2">
    <source>
        <dbReference type="SAM" id="MobiDB-lite"/>
    </source>
</evidence>
<feature type="region of interest" description="Disordered" evidence="2">
    <location>
        <begin position="75"/>
        <end position="103"/>
    </location>
</feature>
<dbReference type="Ensembl" id="ENSGMOT00000013662.2">
    <property type="protein sequence ID" value="ENSGMOP00000013308.2"/>
    <property type="gene ID" value="ENSGMOG00000012422.2"/>
</dbReference>
<dbReference type="GeneTree" id="ENSGT00940000153110"/>
<dbReference type="OMA" id="SSENWIL"/>
<dbReference type="Pfam" id="PF13863">
    <property type="entry name" value="DUF4200"/>
    <property type="match status" value="1"/>
</dbReference>
<dbReference type="OrthoDB" id="10264063at2759"/>
<reference evidence="4" key="2">
    <citation type="submission" date="2025-09" db="UniProtKB">
        <authorList>
            <consortium name="Ensembl"/>
        </authorList>
    </citation>
    <scope>IDENTIFICATION</scope>
</reference>
<dbReference type="PANTHER" id="PTHR21683:SF3">
    <property type="entry name" value="CILIA AND FLAGELLA ASSOCIATED PROTEIN 100"/>
    <property type="match status" value="1"/>
</dbReference>
<feature type="domain" description="DUF4200" evidence="3">
    <location>
        <begin position="125"/>
        <end position="242"/>
    </location>
</feature>
<dbReference type="AlphaFoldDB" id="A0A8C4ZG78"/>
<dbReference type="InterPro" id="IPR025252">
    <property type="entry name" value="DUF4200"/>
</dbReference>
<proteinExistence type="predicted"/>
<gene>
    <name evidence="4" type="primary">cfap100</name>
</gene>
<name>A0A8C4ZG78_GADMO</name>
<keyword evidence="5" id="KW-1185">Reference proteome</keyword>
<keyword evidence="1" id="KW-0175">Coiled coil</keyword>
<sequence length="604" mass="69920">MPSPTSVSLSPLRVKDRPLEPCEPDGRKKPQQSPSKLPEDKHFLLHTAGQEHHREETRRYLALPVHEKLSYMGRMKASQREMRKELEPEQEQEQEGGDSLALGNPAMRMAMIRRRNIKKESMQEFLYKRRELFRQEYSVMVKRAEIQRLEEAHCLEEQRMQKAEQLLEQDQLLFEKFLKENNQNSVEAIQIAEKETKCKLEKMAEIKKFTTEMLSIKSDISKKEEKLKEYQMYKDFLFKLSPPDWREAQQAKTQQAKDLHAKAHEAKGLLGKAGLATAQPAKARSGKAKPAKAQPHRAKATQVDRDTAADQDQGKDPESKGGGTKHEGSPRKVSAHGPKLPPIRDPKHRSSAMSTARQTPESNPSSDGSDYEEEPELYFTEPEQLLDLLTELEEQNLTLIQNSRETEEDLEDLQRTTATSKKKTERDTEQLRAQIDIISQTITAEKEQAAELELKARLYNFGKCKSVEEDLMLEALGRKVEEVYRCCVGDIQANLTTIQMLAVIESHLLQLLENMENIPRDTLDQVEKMKDRERRMRQRVQKLEQQKEHQEDRLKKAMERTQANSRKTNNRRLMPRSKPVTAKIKFNNVNNSSEQDELHAYFFT</sequence>
<feature type="region of interest" description="Disordered" evidence="2">
    <location>
        <begin position="400"/>
        <end position="427"/>
    </location>
</feature>
<evidence type="ECO:0000313" key="5">
    <source>
        <dbReference type="Proteomes" id="UP000694546"/>
    </source>
</evidence>
<feature type="compositionally biased region" description="Basic and acidic residues" evidence="2">
    <location>
        <begin position="302"/>
        <end position="330"/>
    </location>
</feature>
<protein>
    <recommendedName>
        <fullName evidence="3">DUF4200 domain-containing protein</fullName>
    </recommendedName>
</protein>
<feature type="compositionally biased region" description="Basic and acidic residues" evidence="2">
    <location>
        <begin position="13"/>
        <end position="28"/>
    </location>
</feature>
<feature type="compositionally biased region" description="Basic and acidic residues" evidence="2">
    <location>
        <begin position="78"/>
        <end position="87"/>
    </location>
</feature>
<organism evidence="4 5">
    <name type="scientific">Gadus morhua</name>
    <name type="common">Atlantic cod</name>
    <dbReference type="NCBI Taxonomy" id="8049"/>
    <lineage>
        <taxon>Eukaryota</taxon>
        <taxon>Metazoa</taxon>
        <taxon>Chordata</taxon>
        <taxon>Craniata</taxon>
        <taxon>Vertebrata</taxon>
        <taxon>Euteleostomi</taxon>
        <taxon>Actinopterygii</taxon>
        <taxon>Neopterygii</taxon>
        <taxon>Teleostei</taxon>
        <taxon>Neoteleostei</taxon>
        <taxon>Acanthomorphata</taxon>
        <taxon>Zeiogadaria</taxon>
        <taxon>Gadariae</taxon>
        <taxon>Gadiformes</taxon>
        <taxon>Gadoidei</taxon>
        <taxon>Gadidae</taxon>
        <taxon>Gadus</taxon>
    </lineage>
</organism>
<feature type="compositionally biased region" description="Basic and acidic residues" evidence="2">
    <location>
        <begin position="541"/>
        <end position="559"/>
    </location>
</feature>
<feature type="region of interest" description="Disordered" evidence="2">
    <location>
        <begin position="246"/>
        <end position="265"/>
    </location>
</feature>
<dbReference type="GO" id="GO:0005856">
    <property type="term" value="C:cytoskeleton"/>
    <property type="evidence" value="ECO:0007669"/>
    <property type="project" value="UniProtKB-ARBA"/>
</dbReference>
<feature type="compositionally biased region" description="Basic residues" evidence="2">
    <location>
        <begin position="284"/>
        <end position="299"/>
    </location>
</feature>
<feature type="region of interest" description="Disordered" evidence="2">
    <location>
        <begin position="539"/>
        <end position="569"/>
    </location>
</feature>
<feature type="compositionally biased region" description="Polar residues" evidence="2">
    <location>
        <begin position="351"/>
        <end position="368"/>
    </location>
</feature>
<evidence type="ECO:0000259" key="3">
    <source>
        <dbReference type="Pfam" id="PF13863"/>
    </source>
</evidence>
<dbReference type="PANTHER" id="PTHR21683">
    <property type="entry name" value="COILED-COIL DOMAIN-CONTAINING PROTEIN 42 LIKE-2-LIKE-RELATED"/>
    <property type="match status" value="1"/>
</dbReference>
<reference evidence="4" key="1">
    <citation type="submission" date="2025-08" db="UniProtKB">
        <authorList>
            <consortium name="Ensembl"/>
        </authorList>
    </citation>
    <scope>IDENTIFICATION</scope>
</reference>
<dbReference type="Proteomes" id="UP000694546">
    <property type="component" value="Chromosome 13"/>
</dbReference>
<evidence type="ECO:0000313" key="4">
    <source>
        <dbReference type="Ensembl" id="ENSGMOP00000013308.2"/>
    </source>
</evidence>